<evidence type="ECO:0000256" key="5">
    <source>
        <dbReference type="ARBA" id="ARBA00022741"/>
    </source>
</evidence>
<dbReference type="InterPro" id="IPR013792">
    <property type="entry name" value="RNA3'P_cycl/enolpyr_Trfase_a/b"/>
</dbReference>
<dbReference type="GO" id="GO:0006396">
    <property type="term" value="P:RNA processing"/>
    <property type="evidence" value="ECO:0007669"/>
    <property type="project" value="InterPro"/>
</dbReference>
<dbReference type="SUPFAM" id="SSF52913">
    <property type="entry name" value="RNA 3'-terminal phosphate cyclase, RPTC, insert domain"/>
    <property type="match status" value="1"/>
</dbReference>
<dbReference type="Pfam" id="PF01137">
    <property type="entry name" value="RTC"/>
    <property type="match status" value="1"/>
</dbReference>
<feature type="compositionally biased region" description="Basic and acidic residues" evidence="9">
    <location>
        <begin position="455"/>
        <end position="466"/>
    </location>
</feature>
<protein>
    <recommendedName>
        <fullName evidence="3">RNA 3'-terminal phosphate cyclase</fullName>
        <ecNumber evidence="2">6.5.1.4</ecNumber>
    </recommendedName>
    <alternativeName>
        <fullName evidence="7">RNA terminal phosphate cyclase domain-containing protein 1</fullName>
    </alternativeName>
</protein>
<dbReference type="InterPro" id="IPR023797">
    <property type="entry name" value="RNA3'_phos_cyclase_dom"/>
</dbReference>
<dbReference type="FunFam" id="3.30.360.20:FF:000002">
    <property type="entry name" value="RNA terminal phosphate cyclase-like 1"/>
    <property type="match status" value="1"/>
</dbReference>
<evidence type="ECO:0000259" key="10">
    <source>
        <dbReference type="Pfam" id="PF01137"/>
    </source>
</evidence>
<feature type="domain" description="RNA 3'-terminal phosphate cyclase" evidence="10">
    <location>
        <begin position="19"/>
        <end position="337"/>
    </location>
</feature>
<comment type="catalytic activity">
    <reaction evidence="6">
        <text>a 3'-end 3'-phospho-ribonucleotide-RNA + ATP = a 3'-end 2',3'-cyclophospho-ribonucleotide-RNA + AMP + diphosphate</text>
        <dbReference type="Rhea" id="RHEA:23976"/>
        <dbReference type="Rhea" id="RHEA-COMP:10463"/>
        <dbReference type="Rhea" id="RHEA-COMP:10464"/>
        <dbReference type="ChEBI" id="CHEBI:30616"/>
        <dbReference type="ChEBI" id="CHEBI:33019"/>
        <dbReference type="ChEBI" id="CHEBI:83062"/>
        <dbReference type="ChEBI" id="CHEBI:83064"/>
        <dbReference type="ChEBI" id="CHEBI:456215"/>
        <dbReference type="EC" id="6.5.1.4"/>
    </reaction>
</comment>
<dbReference type="SUPFAM" id="SSF55205">
    <property type="entry name" value="EPT/RTPC-like"/>
    <property type="match status" value="1"/>
</dbReference>
<evidence type="ECO:0000313" key="12">
    <source>
        <dbReference type="EMBL" id="CAD7199218.1"/>
    </source>
</evidence>
<dbReference type="NCBIfam" id="TIGR03399">
    <property type="entry name" value="RNA_3prim_cycl"/>
    <property type="match status" value="1"/>
</dbReference>
<dbReference type="InterPro" id="IPR013791">
    <property type="entry name" value="RNA3'-term_phos_cycl_insert"/>
</dbReference>
<dbReference type="Gene3D" id="3.65.10.20">
    <property type="entry name" value="RNA 3'-terminal phosphate cyclase domain"/>
    <property type="match status" value="1"/>
</dbReference>
<keyword evidence="5" id="KW-0547">Nucleotide-binding</keyword>
<dbReference type="InterPro" id="IPR037136">
    <property type="entry name" value="RNA3'_phos_cyclase_dom_sf"/>
</dbReference>
<dbReference type="GO" id="GO:0003963">
    <property type="term" value="F:RNA-3'-phosphate cyclase activity"/>
    <property type="evidence" value="ECO:0007669"/>
    <property type="project" value="UniProtKB-EC"/>
</dbReference>
<evidence type="ECO:0000256" key="8">
    <source>
        <dbReference type="ARBA" id="ARBA00045867"/>
    </source>
</evidence>
<dbReference type="EC" id="6.5.1.4" evidence="2"/>
<dbReference type="GO" id="GO:0005634">
    <property type="term" value="C:nucleus"/>
    <property type="evidence" value="ECO:0007669"/>
    <property type="project" value="TreeGrafter"/>
</dbReference>
<feature type="domain" description="RNA 3'-terminal phosphate cyclase insert" evidence="11">
    <location>
        <begin position="184"/>
        <end position="284"/>
    </location>
</feature>
<evidence type="ECO:0000256" key="1">
    <source>
        <dbReference type="ARBA" id="ARBA00009206"/>
    </source>
</evidence>
<dbReference type="PANTHER" id="PTHR11096">
    <property type="entry name" value="RNA 3' TERMINAL PHOSPHATE CYCLASE"/>
    <property type="match status" value="1"/>
</dbReference>
<dbReference type="AlphaFoldDB" id="A0A7R8VJ53"/>
<dbReference type="Pfam" id="PF05189">
    <property type="entry name" value="RTC_insert"/>
    <property type="match status" value="1"/>
</dbReference>
<evidence type="ECO:0000259" key="11">
    <source>
        <dbReference type="Pfam" id="PF05189"/>
    </source>
</evidence>
<comment type="similarity">
    <text evidence="1">Belongs to the RNA 3'-terminal cyclase family. Type 1 subfamily.</text>
</comment>
<evidence type="ECO:0000256" key="4">
    <source>
        <dbReference type="ARBA" id="ARBA00022598"/>
    </source>
</evidence>
<name>A0A7R8VJ53_TIMDO</name>
<dbReference type="PANTHER" id="PTHR11096:SF0">
    <property type="entry name" value="RNA 3'-TERMINAL PHOSPHATE CYCLASE"/>
    <property type="match status" value="1"/>
</dbReference>
<dbReference type="GO" id="GO:0000166">
    <property type="term" value="F:nucleotide binding"/>
    <property type="evidence" value="ECO:0007669"/>
    <property type="project" value="UniProtKB-KW"/>
</dbReference>
<evidence type="ECO:0000256" key="7">
    <source>
        <dbReference type="ARBA" id="ARBA00032543"/>
    </source>
</evidence>
<evidence type="ECO:0000256" key="3">
    <source>
        <dbReference type="ARBA" id="ARBA00021428"/>
    </source>
</evidence>
<evidence type="ECO:0000256" key="2">
    <source>
        <dbReference type="ARBA" id="ARBA00012725"/>
    </source>
</evidence>
<accession>A0A7R8VJ53</accession>
<comment type="function">
    <text evidence="8">Catalyzes the conversion of 3'-phosphate to a 2',3'-cyclic phosphodiester at the end of RNA. The mechanism of action of the enzyme occurs in 3 steps: (A) adenylation of the enzyme by ATP; (B) transfer of adenylate to an RNA-N3'P to produce RNA-N3'PP5'A; (C) and attack of the adjacent 2'-hydroxyl on the 3'-phosphorus in the diester linkage to produce the cyclic end product. Likely functions in some aspects of cellular RNA processing. Function plays an important role in regulating axon regeneration by inhibiting central nervous system (CNS) axon regeneration following optic nerve injury.</text>
</comment>
<dbReference type="InterPro" id="IPR000228">
    <property type="entry name" value="RNA3'_term_phos_cyc"/>
</dbReference>
<evidence type="ECO:0000256" key="6">
    <source>
        <dbReference type="ARBA" id="ARBA00024481"/>
    </source>
</evidence>
<organism evidence="12">
    <name type="scientific">Timema douglasi</name>
    <name type="common">Walking stick</name>
    <dbReference type="NCBI Taxonomy" id="61478"/>
    <lineage>
        <taxon>Eukaryota</taxon>
        <taxon>Metazoa</taxon>
        <taxon>Ecdysozoa</taxon>
        <taxon>Arthropoda</taxon>
        <taxon>Hexapoda</taxon>
        <taxon>Insecta</taxon>
        <taxon>Pterygota</taxon>
        <taxon>Neoptera</taxon>
        <taxon>Polyneoptera</taxon>
        <taxon>Phasmatodea</taxon>
        <taxon>Timematodea</taxon>
        <taxon>Timematoidea</taxon>
        <taxon>Timematidae</taxon>
        <taxon>Timema</taxon>
    </lineage>
</organism>
<proteinExistence type="inferred from homology"/>
<feature type="region of interest" description="Disordered" evidence="9">
    <location>
        <begin position="412"/>
        <end position="466"/>
    </location>
</feature>
<dbReference type="InterPro" id="IPR036553">
    <property type="entry name" value="RPTC_insert"/>
</dbReference>
<reference evidence="12" key="1">
    <citation type="submission" date="2020-11" db="EMBL/GenBank/DDBJ databases">
        <authorList>
            <person name="Tran Van P."/>
        </authorList>
    </citation>
    <scope>NUCLEOTIDE SEQUENCE</scope>
</reference>
<evidence type="ECO:0000256" key="9">
    <source>
        <dbReference type="SAM" id="MobiDB-lite"/>
    </source>
</evidence>
<gene>
    <name evidence="12" type="ORF">TDIB3V08_LOCUS5476</name>
</gene>
<dbReference type="InterPro" id="IPR017770">
    <property type="entry name" value="RNA3'_term_phos_cyc_type_1"/>
</dbReference>
<dbReference type="EMBL" id="OA566643">
    <property type="protein sequence ID" value="CAD7199218.1"/>
    <property type="molecule type" value="Genomic_DNA"/>
</dbReference>
<dbReference type="Gene3D" id="3.30.360.20">
    <property type="entry name" value="RNA 3'-terminal phosphate cyclase, insert domain"/>
    <property type="match status" value="1"/>
</dbReference>
<sequence length="466" mass="50162">MSLSARTFPGAGLNRRFVAGGQILRMALAFSALRKIPIRVHNIRAGRSNPGLRAQHLKGVKIVCDMSQGKLKGADIGSTEIHFYPGKIISGEYEADTQTAGSICLLLQVALPCALFSDGMTILKLKGGTNAEMAPQFDYTTEVTIRHKHFNYFLRVLGYFPRGGGEVHIRVKPVKQLNPINIVDAGQVVRVWGWAFVAGNLPIKVANTMADSATQALLKALPNIEVSIEAYKERTEEAIGTGSGINIVAETSTGCLLGGSALGKRELKTEEVGVKAVEDLLQSVKTEACVDSYAQDQLILLMALANGKSRVKCGSITLHTETAIHIAQLLTQAKFNIVKEGANSVIECEGIGLAVELNTTSALANYTTEAVEDLGELSLIVYPDASTSLLHFMQSGSLKGWRCESLRRRRQVTSESNLGSRDPPSSRVRLGGVARQRVMPVESAEFGGQCAGRPVTERGTRSEDAN</sequence>
<keyword evidence="4" id="KW-0436">Ligase</keyword>